<sequence>MPPADQRFFIYYTNLSLYQQCFIEKRLLQEQKSNAFLNKDELIQLTGLVNVSSQHKWLADNEWIYIVNAKGASVADREYGHIKMSGGETRNDRSGQMPDFSKVA</sequence>
<accession>A0A9E9LFL3</accession>
<proteinExistence type="predicted"/>
<dbReference type="EMBL" id="CP098251">
    <property type="protein sequence ID" value="WAV91869.1"/>
    <property type="molecule type" value="Genomic_DNA"/>
</dbReference>
<dbReference type="Proteomes" id="UP001164819">
    <property type="component" value="Chromosome"/>
</dbReference>
<evidence type="ECO:0000256" key="1">
    <source>
        <dbReference type="SAM" id="MobiDB-lite"/>
    </source>
</evidence>
<name>A0A9E9LFL3_9BURK</name>
<protein>
    <submittedName>
        <fullName evidence="2">DUF4224 domain-containing protein</fullName>
    </submittedName>
</protein>
<dbReference type="RefSeq" id="WP_269316236.1">
    <property type="nucleotide sequence ID" value="NZ_CP098251.1"/>
</dbReference>
<evidence type="ECO:0000313" key="2">
    <source>
        <dbReference type="EMBL" id="WAV91869.1"/>
    </source>
</evidence>
<gene>
    <name evidence="2" type="ORF">NB646_03815</name>
</gene>
<organism evidence="2">
    <name type="scientific">Oxalobacter aliiformigenes</name>
    <dbReference type="NCBI Taxonomy" id="2946593"/>
    <lineage>
        <taxon>Bacteria</taxon>
        <taxon>Pseudomonadati</taxon>
        <taxon>Pseudomonadota</taxon>
        <taxon>Betaproteobacteria</taxon>
        <taxon>Burkholderiales</taxon>
        <taxon>Oxalobacteraceae</taxon>
        <taxon>Oxalobacter</taxon>
    </lineage>
</organism>
<reference evidence="2" key="1">
    <citation type="journal article" date="2022" name="Front. Microbiol.">
        <title>New perspectives on an old grouping: The genomic and phenotypic variability of Oxalobacter formigenes and the implications for calcium oxalate stone prevention.</title>
        <authorList>
            <person name="Chmiel J.A."/>
            <person name="Carr C."/>
            <person name="Stuivenberg G.A."/>
            <person name="Venema R."/>
            <person name="Chanyi R.M."/>
            <person name="Al K.F."/>
            <person name="Giguere D."/>
            <person name="Say H."/>
            <person name="Akouris P.P."/>
            <person name="Dominguez Romero S.A."/>
            <person name="Kwong A."/>
            <person name="Tai V."/>
            <person name="Koval S.F."/>
            <person name="Razvi H."/>
            <person name="Bjazevic J."/>
            <person name="Burton J.P."/>
        </authorList>
    </citation>
    <scope>NUCLEOTIDE SEQUENCE</scope>
    <source>
        <strain evidence="2">OxK</strain>
    </source>
</reference>
<feature type="region of interest" description="Disordered" evidence="1">
    <location>
        <begin position="84"/>
        <end position="104"/>
    </location>
</feature>
<dbReference type="AlphaFoldDB" id="A0A9E9LFL3"/>